<protein>
    <recommendedName>
        <fullName evidence="1">Cytidyltransferase-like domain-containing protein</fullName>
    </recommendedName>
</protein>
<dbReference type="GO" id="GO:0009435">
    <property type="term" value="P:NAD+ biosynthetic process"/>
    <property type="evidence" value="ECO:0007669"/>
    <property type="project" value="TreeGrafter"/>
</dbReference>
<name>A0A9P4U7M4_9PLEO</name>
<keyword evidence="3" id="KW-1185">Reference proteome</keyword>
<dbReference type="Pfam" id="PF01467">
    <property type="entry name" value="CTP_transf_like"/>
    <property type="match status" value="1"/>
</dbReference>
<dbReference type="AlphaFoldDB" id="A0A9P4U7M4"/>
<dbReference type="InterPro" id="IPR014729">
    <property type="entry name" value="Rossmann-like_a/b/a_fold"/>
</dbReference>
<proteinExistence type="predicted"/>
<dbReference type="Proteomes" id="UP000799764">
    <property type="component" value="Unassembled WGS sequence"/>
</dbReference>
<sequence>MIDLDEVSSGFTNNDKQIAPAFEDYSFDARWWTGPTHKIERRLAHVPDVTNGLAVLVTTGAFCPIHKGHLQLLETAKRTLESRGMTVLGGYICPDHDQYVSSKIVLGSLSAAQRLELCELAVEESDWLMVDRWAAIYASGAVGFTTIVNHIDKMIKQHVTTTKPIQIVYTFGGDNAMFAFSFVARWSCICVLRPGSLARFNDTTAYDSLRKNPRIIFSRDTTAQLDSTSVRNGDFSGLLPRVRARYLAMQRAEHDTFSVGDPSLPPSIDTHHLRKEGLWAIHPFLQKLSGSPDDLIKNYESFCEKLQHVFELAFHSRATVQSIKLQDQQTKLDELLSQHVNIISIDPCLSGSHNISLWHASKPLVKASDAMITPLEQILDVKQIDQAKAGAYTVLAGSFPIDAETERLITKKLPGDCSIVKYISHLDLISSDSGDMANTSMTKYNNIINARDYLVGSHEGGTVLQLGEARLVRAPNIIPYVRPSHRAHVDVTVEMWFSREVWELNHRFFHAVGGGLVVKDMAVGFQALCEAQGFPADMPMTDLCDWHIVAFEDMEYAEA</sequence>
<dbReference type="EMBL" id="MU001505">
    <property type="protein sequence ID" value="KAF2441394.1"/>
    <property type="molecule type" value="Genomic_DNA"/>
</dbReference>
<dbReference type="InterPro" id="IPR004821">
    <property type="entry name" value="Cyt_trans-like"/>
</dbReference>
<comment type="caution">
    <text evidence="2">The sequence shown here is derived from an EMBL/GenBank/DDBJ whole genome shotgun (WGS) entry which is preliminary data.</text>
</comment>
<evidence type="ECO:0000259" key="1">
    <source>
        <dbReference type="Pfam" id="PF01467"/>
    </source>
</evidence>
<dbReference type="OrthoDB" id="422187at2759"/>
<dbReference type="PANTHER" id="PTHR12039:SF0">
    <property type="entry name" value="NICOTINAMIDE-NUCLEOTIDE ADENYLYLTRANSFERASE"/>
    <property type="match status" value="1"/>
</dbReference>
<dbReference type="GO" id="GO:0000309">
    <property type="term" value="F:nicotinamide-nucleotide adenylyltransferase activity"/>
    <property type="evidence" value="ECO:0007669"/>
    <property type="project" value="TreeGrafter"/>
</dbReference>
<gene>
    <name evidence="2" type="ORF">P171DRAFT_434101</name>
</gene>
<dbReference type="Gene3D" id="3.40.50.620">
    <property type="entry name" value="HUPs"/>
    <property type="match status" value="1"/>
</dbReference>
<reference evidence="2" key="1">
    <citation type="journal article" date="2020" name="Stud. Mycol.">
        <title>101 Dothideomycetes genomes: a test case for predicting lifestyles and emergence of pathogens.</title>
        <authorList>
            <person name="Haridas S."/>
            <person name="Albert R."/>
            <person name="Binder M."/>
            <person name="Bloem J."/>
            <person name="Labutti K."/>
            <person name="Salamov A."/>
            <person name="Andreopoulos B."/>
            <person name="Baker S."/>
            <person name="Barry K."/>
            <person name="Bills G."/>
            <person name="Bluhm B."/>
            <person name="Cannon C."/>
            <person name="Castanera R."/>
            <person name="Culley D."/>
            <person name="Daum C."/>
            <person name="Ezra D."/>
            <person name="Gonzalez J."/>
            <person name="Henrissat B."/>
            <person name="Kuo A."/>
            <person name="Liang C."/>
            <person name="Lipzen A."/>
            <person name="Lutzoni F."/>
            <person name="Magnuson J."/>
            <person name="Mondo S."/>
            <person name="Nolan M."/>
            <person name="Ohm R."/>
            <person name="Pangilinan J."/>
            <person name="Park H.-J."/>
            <person name="Ramirez L."/>
            <person name="Alfaro M."/>
            <person name="Sun H."/>
            <person name="Tritt A."/>
            <person name="Yoshinaga Y."/>
            <person name="Zwiers L.-H."/>
            <person name="Turgeon B."/>
            <person name="Goodwin S."/>
            <person name="Spatafora J."/>
            <person name="Crous P."/>
            <person name="Grigoriev I."/>
        </authorList>
    </citation>
    <scope>NUCLEOTIDE SEQUENCE</scope>
    <source>
        <strain evidence="2">CBS 690.94</strain>
    </source>
</reference>
<evidence type="ECO:0000313" key="3">
    <source>
        <dbReference type="Proteomes" id="UP000799764"/>
    </source>
</evidence>
<feature type="domain" description="Cytidyltransferase-like" evidence="1">
    <location>
        <begin position="58"/>
        <end position="136"/>
    </location>
</feature>
<dbReference type="SUPFAM" id="SSF52374">
    <property type="entry name" value="Nucleotidylyl transferase"/>
    <property type="match status" value="1"/>
</dbReference>
<evidence type="ECO:0000313" key="2">
    <source>
        <dbReference type="EMBL" id="KAF2441394.1"/>
    </source>
</evidence>
<dbReference type="PANTHER" id="PTHR12039">
    <property type="entry name" value="NICOTINAMIDE MONONUCLEOTIDE ADENYLYLTRANSFERASE"/>
    <property type="match status" value="1"/>
</dbReference>
<accession>A0A9P4U7M4</accession>
<organism evidence="2 3">
    <name type="scientific">Karstenula rhodostoma CBS 690.94</name>
    <dbReference type="NCBI Taxonomy" id="1392251"/>
    <lineage>
        <taxon>Eukaryota</taxon>
        <taxon>Fungi</taxon>
        <taxon>Dikarya</taxon>
        <taxon>Ascomycota</taxon>
        <taxon>Pezizomycotina</taxon>
        <taxon>Dothideomycetes</taxon>
        <taxon>Pleosporomycetidae</taxon>
        <taxon>Pleosporales</taxon>
        <taxon>Massarineae</taxon>
        <taxon>Didymosphaeriaceae</taxon>
        <taxon>Karstenula</taxon>
    </lineage>
</organism>
<dbReference type="GO" id="GO:0004515">
    <property type="term" value="F:nicotinate-nucleotide adenylyltransferase activity"/>
    <property type="evidence" value="ECO:0007669"/>
    <property type="project" value="TreeGrafter"/>
</dbReference>
<dbReference type="InterPro" id="IPR051182">
    <property type="entry name" value="Euk_NMN_adenylyltrnsfrase"/>
</dbReference>